<dbReference type="Pfam" id="PF04140">
    <property type="entry name" value="ICMT"/>
    <property type="match status" value="1"/>
</dbReference>
<protein>
    <submittedName>
        <fullName evidence="6">Isoprenylcysteine carboxylmethyltransferase family protein</fullName>
    </submittedName>
</protein>
<name>A0A9X1YRB2_9BURK</name>
<accession>A0A9X1YRB2</accession>
<dbReference type="PANTHER" id="PTHR12714:SF9">
    <property type="entry name" value="PROTEIN-S-ISOPRENYLCYSTEINE O-METHYLTRANSFERASE"/>
    <property type="match status" value="1"/>
</dbReference>
<dbReference type="GO" id="GO:0004671">
    <property type="term" value="F:protein C-terminal S-isoprenylcysteine carboxyl O-methyltransferase activity"/>
    <property type="evidence" value="ECO:0007669"/>
    <property type="project" value="InterPro"/>
</dbReference>
<dbReference type="Gene3D" id="1.20.120.1630">
    <property type="match status" value="1"/>
</dbReference>
<organism evidence="6 7">
    <name type="scientific">Scleromatobacter humisilvae</name>
    <dbReference type="NCBI Taxonomy" id="2897159"/>
    <lineage>
        <taxon>Bacteria</taxon>
        <taxon>Pseudomonadati</taxon>
        <taxon>Pseudomonadota</taxon>
        <taxon>Betaproteobacteria</taxon>
        <taxon>Burkholderiales</taxon>
        <taxon>Sphaerotilaceae</taxon>
        <taxon>Scleromatobacter</taxon>
    </lineage>
</organism>
<dbReference type="GO" id="GO:0016020">
    <property type="term" value="C:membrane"/>
    <property type="evidence" value="ECO:0007669"/>
    <property type="project" value="UniProtKB-SubCell"/>
</dbReference>
<dbReference type="EMBL" id="JAJLJH010000003">
    <property type="protein sequence ID" value="MCK9687051.1"/>
    <property type="molecule type" value="Genomic_DNA"/>
</dbReference>
<sequence>MTPSISSFVFMAFTAAYLAIRGVFIRRARRQQKTDRGDLRDRLLIALVGIGQIVLPLLFVWTRALDFADRAQPSACVPLGVVAMAAGLCLFWRSHVDLGDNWSVTLEIDAKHALVTRGVYRLVRHPMYTSFFVSGLGQALLLANWIAGPAALVAVAVMLIVRVPNEEAMMIGEFGDEYRDYMRCTGGIVPRLS</sequence>
<reference evidence="6" key="1">
    <citation type="submission" date="2021-11" db="EMBL/GenBank/DDBJ databases">
        <title>BS-T2-15 a new species belonging to the Comamonadaceae family isolated from the soil of a French oak forest.</title>
        <authorList>
            <person name="Mieszkin S."/>
            <person name="Alain K."/>
        </authorList>
    </citation>
    <scope>NUCLEOTIDE SEQUENCE</scope>
    <source>
        <strain evidence="6">BS-T2-15</strain>
    </source>
</reference>
<feature type="transmembrane region" description="Helical" evidence="5">
    <location>
        <begin position="44"/>
        <end position="65"/>
    </location>
</feature>
<dbReference type="AlphaFoldDB" id="A0A9X1YRB2"/>
<dbReference type="PANTHER" id="PTHR12714">
    <property type="entry name" value="PROTEIN-S ISOPRENYLCYSTEINE O-METHYLTRANSFERASE"/>
    <property type="match status" value="1"/>
</dbReference>
<keyword evidence="3 5" id="KW-1133">Transmembrane helix</keyword>
<proteinExistence type="predicted"/>
<evidence type="ECO:0000256" key="5">
    <source>
        <dbReference type="SAM" id="Phobius"/>
    </source>
</evidence>
<keyword evidence="2 5" id="KW-0812">Transmembrane</keyword>
<dbReference type="RefSeq" id="WP_275683086.1">
    <property type="nucleotide sequence ID" value="NZ_JAJLJH010000003.1"/>
</dbReference>
<dbReference type="NCBIfam" id="NF040696">
    <property type="entry name" value="isopcys_mtase"/>
    <property type="match status" value="1"/>
</dbReference>
<comment type="caution">
    <text evidence="6">The sequence shown here is derived from an EMBL/GenBank/DDBJ whole genome shotgun (WGS) entry which is preliminary data.</text>
</comment>
<keyword evidence="4 5" id="KW-0472">Membrane</keyword>
<comment type="subcellular location">
    <subcellularLocation>
        <location evidence="1">Membrane</location>
        <topology evidence="1">Multi-pass membrane protein</topology>
    </subcellularLocation>
</comment>
<dbReference type="InterPro" id="IPR054851">
    <property type="entry name" value="Isoprenylcys_mtase"/>
</dbReference>
<evidence type="ECO:0000256" key="3">
    <source>
        <dbReference type="ARBA" id="ARBA00022989"/>
    </source>
</evidence>
<dbReference type="InterPro" id="IPR007269">
    <property type="entry name" value="ICMT_MeTrfase"/>
</dbReference>
<feature type="transmembrane region" description="Helical" evidence="5">
    <location>
        <begin position="6"/>
        <end position="24"/>
    </location>
</feature>
<dbReference type="Proteomes" id="UP001139353">
    <property type="component" value="Unassembled WGS sequence"/>
</dbReference>
<keyword evidence="7" id="KW-1185">Reference proteome</keyword>
<feature type="transmembrane region" description="Helical" evidence="5">
    <location>
        <begin position="131"/>
        <end position="161"/>
    </location>
</feature>
<evidence type="ECO:0000313" key="6">
    <source>
        <dbReference type="EMBL" id="MCK9687051.1"/>
    </source>
</evidence>
<evidence type="ECO:0000256" key="2">
    <source>
        <dbReference type="ARBA" id="ARBA00022692"/>
    </source>
</evidence>
<gene>
    <name evidence="6" type="ORF">LPC04_15165</name>
</gene>
<evidence type="ECO:0000256" key="4">
    <source>
        <dbReference type="ARBA" id="ARBA00023136"/>
    </source>
</evidence>
<evidence type="ECO:0000256" key="1">
    <source>
        <dbReference type="ARBA" id="ARBA00004141"/>
    </source>
</evidence>
<evidence type="ECO:0000313" key="7">
    <source>
        <dbReference type="Proteomes" id="UP001139353"/>
    </source>
</evidence>